<evidence type="ECO:0000256" key="1">
    <source>
        <dbReference type="SAM" id="MobiDB-lite"/>
    </source>
</evidence>
<reference evidence="2 3" key="1">
    <citation type="submission" date="2024-02" db="EMBL/GenBank/DDBJ databases">
        <title>First draft genome assembly of two strains of Seiridium cardinale.</title>
        <authorList>
            <person name="Emiliani G."/>
            <person name="Scali E."/>
        </authorList>
    </citation>
    <scope>NUCLEOTIDE SEQUENCE [LARGE SCALE GENOMIC DNA]</scope>
    <source>
        <strain evidence="2 3">BM-138-000479</strain>
    </source>
</reference>
<accession>A0ABR2Y3V9</accession>
<feature type="region of interest" description="Disordered" evidence="1">
    <location>
        <begin position="1"/>
        <end position="50"/>
    </location>
</feature>
<organism evidence="2 3">
    <name type="scientific">Seiridium cardinale</name>
    <dbReference type="NCBI Taxonomy" id="138064"/>
    <lineage>
        <taxon>Eukaryota</taxon>
        <taxon>Fungi</taxon>
        <taxon>Dikarya</taxon>
        <taxon>Ascomycota</taxon>
        <taxon>Pezizomycotina</taxon>
        <taxon>Sordariomycetes</taxon>
        <taxon>Xylariomycetidae</taxon>
        <taxon>Amphisphaeriales</taxon>
        <taxon>Sporocadaceae</taxon>
        <taxon>Seiridium</taxon>
    </lineage>
</organism>
<gene>
    <name evidence="2" type="ORF">SCAR479_01956</name>
</gene>
<comment type="caution">
    <text evidence="2">The sequence shown here is derived from an EMBL/GenBank/DDBJ whole genome shotgun (WGS) entry which is preliminary data.</text>
</comment>
<evidence type="ECO:0000313" key="3">
    <source>
        <dbReference type="Proteomes" id="UP001465668"/>
    </source>
</evidence>
<evidence type="ECO:0000313" key="2">
    <source>
        <dbReference type="EMBL" id="KAK9780770.1"/>
    </source>
</evidence>
<feature type="compositionally biased region" description="Polar residues" evidence="1">
    <location>
        <begin position="31"/>
        <end position="50"/>
    </location>
</feature>
<dbReference type="EMBL" id="JARVKM010000005">
    <property type="protein sequence ID" value="KAK9780770.1"/>
    <property type="molecule type" value="Genomic_DNA"/>
</dbReference>
<sequence>MREKTPRDSLSAMVLPRRPRAVVNKDPDSGSGRSHTGTCSSTVAGRNSSTKWAMARENDIPLVRPFGTRVLATPVHGRSEKSHILAAWAFESSEWDAVKPEPWWKEEKTEGKLSVQRSVLQSSIAKLNRTINND</sequence>
<protein>
    <submittedName>
        <fullName evidence="2">Uncharacterized protein</fullName>
    </submittedName>
</protein>
<dbReference type="Proteomes" id="UP001465668">
    <property type="component" value="Unassembled WGS sequence"/>
</dbReference>
<keyword evidence="3" id="KW-1185">Reference proteome</keyword>
<name>A0ABR2Y3V9_9PEZI</name>
<proteinExistence type="predicted"/>